<evidence type="ECO:0000313" key="3">
    <source>
        <dbReference type="EMBL" id="PTB35943.1"/>
    </source>
</evidence>
<keyword evidence="2" id="KW-0812">Transmembrane</keyword>
<evidence type="ECO:0000256" key="2">
    <source>
        <dbReference type="SAM" id="Phobius"/>
    </source>
</evidence>
<feature type="transmembrane region" description="Helical" evidence="2">
    <location>
        <begin position="12"/>
        <end position="39"/>
    </location>
</feature>
<name>A0A2T3YTN9_TRIA4</name>
<organism evidence="3 4">
    <name type="scientific">Trichoderma asperellum (strain ATCC 204424 / CBS 433.97 / NBRC 101777)</name>
    <dbReference type="NCBI Taxonomy" id="1042311"/>
    <lineage>
        <taxon>Eukaryota</taxon>
        <taxon>Fungi</taxon>
        <taxon>Dikarya</taxon>
        <taxon>Ascomycota</taxon>
        <taxon>Pezizomycotina</taxon>
        <taxon>Sordariomycetes</taxon>
        <taxon>Hypocreomycetidae</taxon>
        <taxon>Hypocreales</taxon>
        <taxon>Hypocreaceae</taxon>
        <taxon>Trichoderma</taxon>
    </lineage>
</organism>
<evidence type="ECO:0000313" key="4">
    <source>
        <dbReference type="Proteomes" id="UP000240493"/>
    </source>
</evidence>
<dbReference type="AlphaFoldDB" id="A0A2T3YTN9"/>
<reference evidence="3 4" key="1">
    <citation type="submission" date="2016-07" db="EMBL/GenBank/DDBJ databases">
        <title>Multiple horizontal gene transfer events from other fungi enriched the ability of initially mycotrophic Trichoderma (Ascomycota) to feed on dead plant biomass.</title>
        <authorList>
            <consortium name="DOE Joint Genome Institute"/>
            <person name="Aerts A."/>
            <person name="Atanasova L."/>
            <person name="Chenthamara K."/>
            <person name="Zhang J."/>
            <person name="Grujic M."/>
            <person name="Henrissat B."/>
            <person name="Kuo A."/>
            <person name="Salamov A."/>
            <person name="Lipzen A."/>
            <person name="Labutti K."/>
            <person name="Barry K."/>
            <person name="Miao Y."/>
            <person name="Rahimi M.J."/>
            <person name="Shen Q."/>
            <person name="Grigoriev I.V."/>
            <person name="Kubicek C.P."/>
            <person name="Druzhinina I.S."/>
        </authorList>
    </citation>
    <scope>NUCLEOTIDE SEQUENCE [LARGE SCALE GENOMIC DNA]</scope>
    <source>
        <strain evidence="3 4">CBS 433.97</strain>
    </source>
</reference>
<keyword evidence="4" id="KW-1185">Reference proteome</keyword>
<keyword evidence="2" id="KW-1133">Transmembrane helix</keyword>
<accession>A0A2T3YTN9</accession>
<evidence type="ECO:0000256" key="1">
    <source>
        <dbReference type="SAM" id="MobiDB-lite"/>
    </source>
</evidence>
<gene>
    <name evidence="3" type="ORF">M441DRAFT_51629</name>
</gene>
<dbReference type="EMBL" id="KZ679272">
    <property type="protein sequence ID" value="PTB35943.1"/>
    <property type="molecule type" value="Genomic_DNA"/>
</dbReference>
<dbReference type="Proteomes" id="UP000240493">
    <property type="component" value="Unassembled WGS sequence"/>
</dbReference>
<keyword evidence="2" id="KW-0472">Membrane</keyword>
<protein>
    <submittedName>
        <fullName evidence="3">Uncharacterized protein</fullName>
    </submittedName>
</protein>
<feature type="compositionally biased region" description="Polar residues" evidence="1">
    <location>
        <begin position="94"/>
        <end position="109"/>
    </location>
</feature>
<feature type="region of interest" description="Disordered" evidence="1">
    <location>
        <begin position="88"/>
        <end position="109"/>
    </location>
</feature>
<sequence length="109" mass="11127">MSLPIAVTVATAAIAGIAVVVAIAATVAVVAATAVAVVVARIFSKSASSGTFDSIVLARRILAGYRPLCSHTPGYMYSVTTPQATKAAQERGTRQQLQGGSKKQGCTYN</sequence>
<proteinExistence type="predicted"/>